<proteinExistence type="inferred from homology"/>
<evidence type="ECO:0000256" key="4">
    <source>
        <dbReference type="RuleBase" id="RU003719"/>
    </source>
</evidence>
<dbReference type="InterPro" id="IPR006139">
    <property type="entry name" value="D-isomer_2_OHA_DH_cat_dom"/>
</dbReference>
<dbReference type="RefSeq" id="WP_169096718.1">
    <property type="nucleotide sequence ID" value="NZ_JABBVZ010000007.1"/>
</dbReference>
<keyword evidence="3" id="KW-0520">NAD</keyword>
<comment type="similarity">
    <text evidence="1 4">Belongs to the D-isomer specific 2-hydroxyacid dehydrogenase family.</text>
</comment>
<evidence type="ECO:0000256" key="3">
    <source>
        <dbReference type="ARBA" id="ARBA00023027"/>
    </source>
</evidence>
<sequence>MYYCNAVEPLFGFEQVDTCFAHWVVGPPKESELRRFHGMVASPNFPLSAERLRSMAELRVVSAYGVGYDYIDVAVASELGILVTNTPDAVTNATAELGLTLVLAVCRNVLGHDAQMRRTHRPGQPNPTFAQARMTHDFSSQTVGIIGYGRIGQRLGRLLEAIGFATLYTRKHGPLEGHRGYRDMDDLLAESDVVVVATPLTSDTFHLIDQIALRRMKPEAALVNIGRGACVDESALIEALDAGRLAGAALDVFEHEPRVSERLVALPQVILSPHVGTLTQETRMLMTRQAIDNVKAGLEGRAQNAVNAAAWTRNRR</sequence>
<name>A0A7Y0L1L7_9FIRM</name>
<reference evidence="7 8" key="1">
    <citation type="submission" date="2020-04" db="EMBL/GenBank/DDBJ databases">
        <authorList>
            <person name="Zhang R."/>
            <person name="Schippers A."/>
        </authorList>
    </citation>
    <scope>NUCLEOTIDE SEQUENCE [LARGE SCALE GENOMIC DNA]</scope>
    <source>
        <strain evidence="7 8">DSM 109850</strain>
    </source>
</reference>
<evidence type="ECO:0000259" key="6">
    <source>
        <dbReference type="Pfam" id="PF02826"/>
    </source>
</evidence>
<dbReference type="Proteomes" id="UP000533476">
    <property type="component" value="Unassembled WGS sequence"/>
</dbReference>
<dbReference type="Gene3D" id="3.40.50.720">
    <property type="entry name" value="NAD(P)-binding Rossmann-like Domain"/>
    <property type="match status" value="2"/>
</dbReference>
<evidence type="ECO:0000256" key="1">
    <source>
        <dbReference type="ARBA" id="ARBA00005854"/>
    </source>
</evidence>
<feature type="domain" description="D-isomer specific 2-hydroxyacid dehydrogenase NAD-binding" evidence="6">
    <location>
        <begin position="99"/>
        <end position="276"/>
    </location>
</feature>
<dbReference type="EMBL" id="JABBVZ010000007">
    <property type="protein sequence ID" value="NMP21403.1"/>
    <property type="molecule type" value="Genomic_DNA"/>
</dbReference>
<comment type="caution">
    <text evidence="7">The sequence shown here is derived from an EMBL/GenBank/DDBJ whole genome shotgun (WGS) entry which is preliminary data.</text>
</comment>
<evidence type="ECO:0000259" key="5">
    <source>
        <dbReference type="Pfam" id="PF00389"/>
    </source>
</evidence>
<keyword evidence="2 4" id="KW-0560">Oxidoreductase</keyword>
<dbReference type="GO" id="GO:0030267">
    <property type="term" value="F:glyoxylate reductase (NADPH) activity"/>
    <property type="evidence" value="ECO:0007669"/>
    <property type="project" value="TreeGrafter"/>
</dbReference>
<keyword evidence="8" id="KW-1185">Reference proteome</keyword>
<dbReference type="GO" id="GO:0016618">
    <property type="term" value="F:hydroxypyruvate reductase [NAD(P)H] activity"/>
    <property type="evidence" value="ECO:0007669"/>
    <property type="project" value="TreeGrafter"/>
</dbReference>
<dbReference type="InterPro" id="IPR050223">
    <property type="entry name" value="D-isomer_2-hydroxyacid_DH"/>
</dbReference>
<dbReference type="PANTHER" id="PTHR10996">
    <property type="entry name" value="2-HYDROXYACID DEHYDROGENASE-RELATED"/>
    <property type="match status" value="1"/>
</dbReference>
<evidence type="ECO:0000313" key="8">
    <source>
        <dbReference type="Proteomes" id="UP000533476"/>
    </source>
</evidence>
<feature type="domain" description="D-isomer specific 2-hydroxyacid dehydrogenase catalytic" evidence="5">
    <location>
        <begin position="31"/>
        <end position="307"/>
    </location>
</feature>
<evidence type="ECO:0000313" key="7">
    <source>
        <dbReference type="EMBL" id="NMP21403.1"/>
    </source>
</evidence>
<dbReference type="GO" id="GO:0051287">
    <property type="term" value="F:NAD binding"/>
    <property type="evidence" value="ECO:0007669"/>
    <property type="project" value="InterPro"/>
</dbReference>
<dbReference type="InterPro" id="IPR036291">
    <property type="entry name" value="NAD(P)-bd_dom_sf"/>
</dbReference>
<dbReference type="Pfam" id="PF02826">
    <property type="entry name" value="2-Hacid_dh_C"/>
    <property type="match status" value="1"/>
</dbReference>
<accession>A0A7Y0L1L7</accession>
<dbReference type="AlphaFoldDB" id="A0A7Y0L1L7"/>
<dbReference type="InterPro" id="IPR006140">
    <property type="entry name" value="D-isomer_DH_NAD-bd"/>
</dbReference>
<organism evidence="7 8">
    <name type="scientific">Sulfobacillus harzensis</name>
    <dbReference type="NCBI Taxonomy" id="2729629"/>
    <lineage>
        <taxon>Bacteria</taxon>
        <taxon>Bacillati</taxon>
        <taxon>Bacillota</taxon>
        <taxon>Clostridia</taxon>
        <taxon>Eubacteriales</taxon>
        <taxon>Clostridiales Family XVII. Incertae Sedis</taxon>
        <taxon>Sulfobacillus</taxon>
    </lineage>
</organism>
<evidence type="ECO:0000256" key="2">
    <source>
        <dbReference type="ARBA" id="ARBA00023002"/>
    </source>
</evidence>
<dbReference type="SUPFAM" id="SSF51735">
    <property type="entry name" value="NAD(P)-binding Rossmann-fold domains"/>
    <property type="match status" value="1"/>
</dbReference>
<dbReference type="Pfam" id="PF00389">
    <property type="entry name" value="2-Hacid_dh"/>
    <property type="match status" value="1"/>
</dbReference>
<dbReference type="GO" id="GO:0005829">
    <property type="term" value="C:cytosol"/>
    <property type="evidence" value="ECO:0007669"/>
    <property type="project" value="TreeGrafter"/>
</dbReference>
<dbReference type="PANTHER" id="PTHR10996:SF178">
    <property type="entry name" value="2-HYDROXYACID DEHYDROGENASE YGL185C-RELATED"/>
    <property type="match status" value="1"/>
</dbReference>
<protein>
    <submittedName>
        <fullName evidence="7">Uncharacterized protein</fullName>
    </submittedName>
</protein>
<gene>
    <name evidence="7" type="ORF">HIJ39_03400</name>
</gene>
<dbReference type="SUPFAM" id="SSF52283">
    <property type="entry name" value="Formate/glycerate dehydrogenase catalytic domain-like"/>
    <property type="match status" value="1"/>
</dbReference>